<dbReference type="Proteomes" id="UP000036923">
    <property type="component" value="Unassembled WGS sequence"/>
</dbReference>
<organism evidence="2 3">
    <name type="scientific">Pseudobacteroides cellulosolvens ATCC 35603 = DSM 2933</name>
    <dbReference type="NCBI Taxonomy" id="398512"/>
    <lineage>
        <taxon>Bacteria</taxon>
        <taxon>Bacillati</taxon>
        <taxon>Bacillota</taxon>
        <taxon>Clostridia</taxon>
        <taxon>Eubacteriales</taxon>
        <taxon>Oscillospiraceae</taxon>
        <taxon>Pseudobacteroides</taxon>
    </lineage>
</organism>
<accession>A0A0L6JHG2</accession>
<dbReference type="Gene3D" id="3.30.1330.30">
    <property type="match status" value="1"/>
</dbReference>
<dbReference type="InterPro" id="IPR004038">
    <property type="entry name" value="Ribosomal_eL8/eL30/eS12/Gad45"/>
</dbReference>
<name>A0A0L6JHG2_9FIRM</name>
<dbReference type="AlphaFoldDB" id="A0A0L6JHG2"/>
<feature type="domain" description="Ribosomal protein eL8/eL30/eS12/Gadd45" evidence="1">
    <location>
        <begin position="5"/>
        <end position="94"/>
    </location>
</feature>
<comment type="caution">
    <text evidence="2">The sequence shown here is derived from an EMBL/GenBank/DDBJ whole genome shotgun (WGS) entry which is preliminary data.</text>
</comment>
<sequence>MDHNIYSFMGLAVKAGKLLSGEEACERAIKGNNVSLIVVAADASLNTKKKFTDKCKYRNVEIRFFGTKELMGRYVGKDIRSVVAIVDEGFARKLAEKIDSYTDEFGGEHIGKSQSI</sequence>
<dbReference type="STRING" id="398512.Bccel_0174"/>
<evidence type="ECO:0000313" key="2">
    <source>
        <dbReference type="EMBL" id="KNY24917.1"/>
    </source>
</evidence>
<dbReference type="OrthoDB" id="9794863at2"/>
<dbReference type="RefSeq" id="WP_036939577.1">
    <property type="nucleotide sequence ID" value="NZ_JQKC01000009.1"/>
</dbReference>
<dbReference type="EMBL" id="LGTC01000001">
    <property type="protein sequence ID" value="KNY24917.1"/>
    <property type="molecule type" value="Genomic_DNA"/>
</dbReference>
<evidence type="ECO:0000259" key="1">
    <source>
        <dbReference type="Pfam" id="PF01248"/>
    </source>
</evidence>
<protein>
    <submittedName>
        <fullName evidence="2">Ribosomal protein L7Ae/L30e/S12e/Gadd45</fullName>
    </submittedName>
</protein>
<dbReference type="eggNOG" id="COG1358">
    <property type="taxonomic scope" value="Bacteria"/>
</dbReference>
<keyword evidence="2" id="KW-0687">Ribonucleoprotein</keyword>
<dbReference type="InterPro" id="IPR029064">
    <property type="entry name" value="Ribosomal_eL30-like_sf"/>
</dbReference>
<keyword evidence="2" id="KW-0689">Ribosomal protein</keyword>
<proteinExistence type="predicted"/>
<dbReference type="SUPFAM" id="SSF55315">
    <property type="entry name" value="L30e-like"/>
    <property type="match status" value="1"/>
</dbReference>
<gene>
    <name evidence="2" type="ORF">Bccel_0174</name>
</gene>
<keyword evidence="3" id="KW-1185">Reference proteome</keyword>
<reference evidence="3" key="1">
    <citation type="submission" date="2015-07" db="EMBL/GenBank/DDBJ databases">
        <title>Near-Complete Genome Sequence of the Cellulolytic Bacterium Bacteroides (Pseudobacteroides) cellulosolvens ATCC 35603.</title>
        <authorList>
            <person name="Dassa B."/>
            <person name="Utturkar S.M."/>
            <person name="Klingeman D.M."/>
            <person name="Hurt R.A."/>
            <person name="Keller M."/>
            <person name="Xu J."/>
            <person name="Reddy Y.H.K."/>
            <person name="Borovok I."/>
            <person name="Grinberg I.R."/>
            <person name="Lamed R."/>
            <person name="Zhivin O."/>
            <person name="Bayer E.A."/>
            <person name="Brown S.D."/>
        </authorList>
    </citation>
    <scope>NUCLEOTIDE SEQUENCE [LARGE SCALE GENOMIC DNA]</scope>
    <source>
        <strain evidence="3">DSM 2933</strain>
    </source>
</reference>
<dbReference type="Pfam" id="PF01248">
    <property type="entry name" value="Ribosomal_L7Ae"/>
    <property type="match status" value="1"/>
</dbReference>
<dbReference type="GO" id="GO:0005840">
    <property type="term" value="C:ribosome"/>
    <property type="evidence" value="ECO:0007669"/>
    <property type="project" value="UniProtKB-KW"/>
</dbReference>
<evidence type="ECO:0000313" key="3">
    <source>
        <dbReference type="Proteomes" id="UP000036923"/>
    </source>
</evidence>